<feature type="compositionally biased region" description="Polar residues" evidence="6">
    <location>
        <begin position="313"/>
        <end position="323"/>
    </location>
</feature>
<dbReference type="Pfam" id="PF00063">
    <property type="entry name" value="Myosin_head"/>
    <property type="match status" value="1"/>
</dbReference>
<dbReference type="GO" id="GO:0043491">
    <property type="term" value="P:phosphatidylinositol 3-kinase/protein kinase B signal transduction"/>
    <property type="evidence" value="ECO:0007669"/>
    <property type="project" value="TreeGrafter"/>
</dbReference>
<keyword evidence="1 5" id="KW-0547">Nucleotide-binding</keyword>
<organism evidence="8">
    <name type="scientific">Timema genevievae</name>
    <name type="common">Walking stick</name>
    <dbReference type="NCBI Taxonomy" id="629358"/>
    <lineage>
        <taxon>Eukaryota</taxon>
        <taxon>Metazoa</taxon>
        <taxon>Ecdysozoa</taxon>
        <taxon>Arthropoda</taxon>
        <taxon>Hexapoda</taxon>
        <taxon>Insecta</taxon>
        <taxon>Pterygota</taxon>
        <taxon>Neoptera</taxon>
        <taxon>Polyneoptera</taxon>
        <taxon>Phasmatodea</taxon>
        <taxon>Timematodea</taxon>
        <taxon>Timematoidea</taxon>
        <taxon>Timematidae</taxon>
        <taxon>Timema</taxon>
    </lineage>
</organism>
<dbReference type="InterPro" id="IPR036961">
    <property type="entry name" value="Kinesin_motor_dom_sf"/>
</dbReference>
<protein>
    <recommendedName>
        <fullName evidence="7">Myosin motor domain-containing protein</fullName>
    </recommendedName>
</protein>
<sequence length="1120" mass="125771">MLGWSYRALQGCRLATIEEETHTFLIQLEEVSVHVQVSCSATNMHVQCALPPATTTTTHYLTLTTATFCHNNHYPLLDTYHSYLLPQQPLPTTRPSPQLPPATTTTTHYSTTATATNYRRYSLAITLAHCRCHPRLARHRHRKEEDCLPANPPFPPPSLPYPKLQPKTFQSTADEDRSQRQIHSPLFLMEEATLAFMSHAACRENSGQLCGFACVILVWAMCTGWCDVCVVEWWRYARASVCSDKAVVSQLSHWPHLLASAVWDTARFESSLRGGATPATPSTTLAVDHKCCSGEAHGGGIDKGKRATCKPAEQTSREVNTSPHYHPSRNYRGKESLPSVRRSHPEVNRLDSSYHARYNKMSTLPDNNSNISQSPSVGMDEKQTPNPEPFASKSFEDGYNKMRVRRIKRNQRVTEHVDRIEDDLPKKNVLDSGNQPLKRGAVSRKCTVSKVKVKIKEKNDEVQLTKNIPSLKRLVKQGSVKSCSTEERDLRRKGSTKSLSLGHISSSSVAASWSEQYQIALDKKRDCSANLKPVLYKDLDDLLIERAKQLVEHEHRVLLPIRVIRSSTDYANGLELGRLNIEEVNPHLRGGRGETHLGKTNLSSPERDLNLDFPVLGRSAQHETSALANYATEADERFSLVHIVSTNVSLWYILSRRTFLSGTYCLDERFSLVHIVSTNVSLWYILSRRTFLSGTYCLDERFSLAKSEQQLASEQAWQESERLWLVHRAGFTAARKIPGESNIIADPDIVKIHLQLEATGDTLYVDDDDIERANPPQFDHSEDLSELRYVNESSILHTLRQRYASNLIHTYAGGSMIIINPMAPLAIYSEKVMHLFRGCKSEDMPPHIYSLAQSTYRSMLASRRDHSILLLGRSGSGKTTNFKHILHYLVLTAGSVNKVLTIEKVNSISIVLEAFGNARTIMNSNATRFTQIFSLNYDQAGQIASASIQLLLMERSRVVHRPDGEPTFHIFYWLLAGVEGALRKELYLEHMSNEPNRFTTPLHKAPSLVFPPFPRPRRWSFLPSPGPVAGLSSLPQAPSLVFPPFPRPRRWSSLPSRGFVAGLPSLPEAPLLVFPPFLRLCCLCLLPSSSYITRLSSPPEATLLVSPHLLKLHSSSLLSS</sequence>
<dbReference type="PANTHER" id="PTHR47335">
    <property type="entry name" value="UNCONVENTIONAL MYOSIN-XVI"/>
    <property type="match status" value="1"/>
</dbReference>
<dbReference type="Gene3D" id="3.40.850.10">
    <property type="entry name" value="Kinesin motor domain"/>
    <property type="match status" value="1"/>
</dbReference>
<evidence type="ECO:0000256" key="3">
    <source>
        <dbReference type="ARBA" id="ARBA00023123"/>
    </source>
</evidence>
<dbReference type="GO" id="GO:0048471">
    <property type="term" value="C:perinuclear region of cytoplasm"/>
    <property type="evidence" value="ECO:0007669"/>
    <property type="project" value="TreeGrafter"/>
</dbReference>
<keyword evidence="2 5" id="KW-0067">ATP-binding</keyword>
<evidence type="ECO:0000256" key="5">
    <source>
        <dbReference type="PROSITE-ProRule" id="PRU00782"/>
    </source>
</evidence>
<dbReference type="GO" id="GO:0019903">
    <property type="term" value="F:protein phosphatase binding"/>
    <property type="evidence" value="ECO:0007669"/>
    <property type="project" value="TreeGrafter"/>
</dbReference>
<evidence type="ECO:0000256" key="4">
    <source>
        <dbReference type="ARBA" id="ARBA00023175"/>
    </source>
</evidence>
<dbReference type="SUPFAM" id="SSF52540">
    <property type="entry name" value="P-loop containing nucleoside triphosphate hydrolases"/>
    <property type="match status" value="1"/>
</dbReference>
<feature type="compositionally biased region" description="Polar residues" evidence="6">
    <location>
        <begin position="360"/>
        <end position="376"/>
    </location>
</feature>
<dbReference type="GO" id="GO:0003774">
    <property type="term" value="F:cytoskeletal motor activity"/>
    <property type="evidence" value="ECO:0007669"/>
    <property type="project" value="UniProtKB-UniRule"/>
</dbReference>
<evidence type="ECO:0000256" key="2">
    <source>
        <dbReference type="ARBA" id="ARBA00022840"/>
    </source>
</evidence>
<dbReference type="GO" id="GO:0016459">
    <property type="term" value="C:myosin complex"/>
    <property type="evidence" value="ECO:0007669"/>
    <property type="project" value="UniProtKB-KW"/>
</dbReference>
<dbReference type="SMART" id="SM00242">
    <property type="entry name" value="MYSc"/>
    <property type="match status" value="1"/>
</dbReference>
<comment type="similarity">
    <text evidence="5">Belongs to the TRAFAC class myosin-kinesin ATPase superfamily. Myosin family.</text>
</comment>
<comment type="caution">
    <text evidence="5">Lacks conserved residue(s) required for the propagation of feature annotation.</text>
</comment>
<dbReference type="InterPro" id="IPR027417">
    <property type="entry name" value="P-loop_NTPase"/>
</dbReference>
<dbReference type="GO" id="GO:0005654">
    <property type="term" value="C:nucleoplasm"/>
    <property type="evidence" value="ECO:0007669"/>
    <property type="project" value="TreeGrafter"/>
</dbReference>
<dbReference type="PRINTS" id="PR00193">
    <property type="entry name" value="MYOSINHEAVY"/>
</dbReference>
<dbReference type="GO" id="GO:0051015">
    <property type="term" value="F:actin filament binding"/>
    <property type="evidence" value="ECO:0007669"/>
    <property type="project" value="TreeGrafter"/>
</dbReference>
<keyword evidence="3 5" id="KW-0518">Myosin</keyword>
<accession>A0A7R9PL60</accession>
<keyword evidence="4 5" id="KW-0505">Motor protein</keyword>
<keyword evidence="5" id="KW-0009">Actin-binding</keyword>
<dbReference type="AlphaFoldDB" id="A0A7R9PL60"/>
<dbReference type="GO" id="GO:0048812">
    <property type="term" value="P:neuron projection morphogenesis"/>
    <property type="evidence" value="ECO:0007669"/>
    <property type="project" value="TreeGrafter"/>
</dbReference>
<reference evidence="8" key="1">
    <citation type="submission" date="2020-11" db="EMBL/GenBank/DDBJ databases">
        <authorList>
            <person name="Tran Van P."/>
        </authorList>
    </citation>
    <scope>NUCLEOTIDE SEQUENCE</scope>
</reference>
<feature type="binding site" evidence="5">
    <location>
        <begin position="872"/>
        <end position="879"/>
    </location>
    <ligand>
        <name>ATP</name>
        <dbReference type="ChEBI" id="CHEBI:30616"/>
    </ligand>
</feature>
<evidence type="ECO:0000313" key="8">
    <source>
        <dbReference type="EMBL" id="CAD7592995.1"/>
    </source>
</evidence>
<dbReference type="InterPro" id="IPR052838">
    <property type="entry name" value="Myosin-XVI"/>
</dbReference>
<feature type="region of interest" description="Disordered" evidence="6">
    <location>
        <begin position="312"/>
        <end position="346"/>
    </location>
</feature>
<evidence type="ECO:0000259" key="7">
    <source>
        <dbReference type="PROSITE" id="PS51456"/>
    </source>
</evidence>
<dbReference type="PANTHER" id="PTHR47335:SF1">
    <property type="entry name" value="UNCONVENTIONAL MYOSIN-XVI"/>
    <property type="match status" value="1"/>
</dbReference>
<feature type="domain" description="Myosin motor" evidence="7">
    <location>
        <begin position="779"/>
        <end position="1120"/>
    </location>
</feature>
<dbReference type="FunFam" id="3.40.850.10:FF:000020">
    <property type="entry name" value="unconventional myosin-XVIIIa isoform X1"/>
    <property type="match status" value="1"/>
</dbReference>
<evidence type="ECO:0000256" key="1">
    <source>
        <dbReference type="ARBA" id="ARBA00022741"/>
    </source>
</evidence>
<dbReference type="EMBL" id="OE840863">
    <property type="protein sequence ID" value="CAD7592995.1"/>
    <property type="molecule type" value="Genomic_DNA"/>
</dbReference>
<evidence type="ECO:0000256" key="6">
    <source>
        <dbReference type="SAM" id="MobiDB-lite"/>
    </source>
</evidence>
<dbReference type="InterPro" id="IPR001609">
    <property type="entry name" value="Myosin_head_motor_dom-like"/>
</dbReference>
<proteinExistence type="inferred from homology"/>
<dbReference type="PROSITE" id="PS51456">
    <property type="entry name" value="MYOSIN_MOTOR"/>
    <property type="match status" value="1"/>
</dbReference>
<name>A0A7R9PL60_TIMGE</name>
<gene>
    <name evidence="8" type="ORF">TGEB3V08_LOCUS5140</name>
</gene>
<dbReference type="GO" id="GO:0005524">
    <property type="term" value="F:ATP binding"/>
    <property type="evidence" value="ECO:0007669"/>
    <property type="project" value="UniProtKB-UniRule"/>
</dbReference>
<feature type="region of interest" description="Disordered" evidence="6">
    <location>
        <begin position="360"/>
        <end position="395"/>
    </location>
</feature>
<dbReference type="GO" id="GO:2000134">
    <property type="term" value="P:negative regulation of G1/S transition of mitotic cell cycle"/>
    <property type="evidence" value="ECO:0007669"/>
    <property type="project" value="TreeGrafter"/>
</dbReference>